<dbReference type="AlphaFoldDB" id="A0A158QUV1"/>
<evidence type="ECO:0000256" key="5">
    <source>
        <dbReference type="SAM" id="Coils"/>
    </source>
</evidence>
<dbReference type="PANTHER" id="PTHR18962:SF0">
    <property type="entry name" value="COILED-COIL DOMAIN-CONTAINING PROTEIN 39"/>
    <property type="match status" value="1"/>
</dbReference>
<dbReference type="EMBL" id="UXSR01005295">
    <property type="protein sequence ID" value="VDD80785.1"/>
    <property type="molecule type" value="Genomic_DNA"/>
</dbReference>
<comment type="similarity">
    <text evidence="1">Belongs to the CCDC39 family.</text>
</comment>
<accession>A0A158QUV1</accession>
<dbReference type="STRING" id="53468.A0A158QUV1"/>
<feature type="coiled-coil region" evidence="5">
    <location>
        <begin position="675"/>
        <end position="709"/>
    </location>
</feature>
<reference evidence="7 8" key="1">
    <citation type="submission" date="2018-10" db="EMBL/GenBank/DDBJ databases">
        <authorList>
            <consortium name="Pathogen Informatics"/>
        </authorList>
    </citation>
    <scope>NUCLEOTIDE SEQUENCE [LARGE SCALE GENOMIC DNA]</scope>
</reference>
<keyword evidence="3 5" id="KW-0175">Coiled coil</keyword>
<organism evidence="7 8">
    <name type="scientific">Mesocestoides corti</name>
    <name type="common">Flatworm</name>
    <dbReference type="NCBI Taxonomy" id="53468"/>
    <lineage>
        <taxon>Eukaryota</taxon>
        <taxon>Metazoa</taxon>
        <taxon>Spiralia</taxon>
        <taxon>Lophotrochozoa</taxon>
        <taxon>Platyhelminthes</taxon>
        <taxon>Cestoda</taxon>
        <taxon>Eucestoda</taxon>
        <taxon>Cyclophyllidea</taxon>
        <taxon>Mesocestoididae</taxon>
        <taxon>Mesocestoides</taxon>
    </lineage>
</organism>
<dbReference type="OrthoDB" id="10259720at2759"/>
<dbReference type="GO" id="GO:0005930">
    <property type="term" value="C:axoneme"/>
    <property type="evidence" value="ECO:0007669"/>
    <property type="project" value="InterPro"/>
</dbReference>
<comment type="function">
    <text evidence="4">Required for assembly of dynein regulatory complex (DRC) and inner dynein arm (IDA) complexes, which are responsible for ciliary beat regulation, thereby playing a central role in motility in cilia and flagella. Probably acts together with CCDC40 to form a molecular ruler that determines the 96 nanometer (nm) repeat length and arrangements of components in cilia and flagella. Not required for outer dynein arm complexes assembly.</text>
</comment>
<sequence>MEAAMIKEVLLETGWQSSFSFPTASKENIQLLELVSFLHLTETKAKICETTEELEMYVEKNKKLSDHICLVKNERNLTERLKVEVDKEIADLEHSIKMAEQENWRTMNDHKKLINLKKKLTSGLGALEDEIFLKSNELTSIKTELDCDQKLVEQFLTDCEMDYALKKRLQSIDKTDNTLIQFLFSEENKLNDKRNDLLKKLDTVVSKNEVVQLRIDTTAEMGREENRNRQEMLQLWEKTVKQLSDRDADFVKLGKDYDELLSDIKERRAKLHAFEKLLGSIGQDIKDAKNRFSQMNKTASNVRQMISQESNDVIAVESEVRMPTVAQELRQVRATNNHLKESNARLSDNLHMMEDTVGVVLRKLENLKRENFSAEEMLSMVEEELEAELQCQNKINKRLSKLKTLRFTISEEKKNVESDSKTMQALIAGCQARIRVADCEIQMSQAEMDKLDNLIYKSSLAANLLERRIARMETQNTYDEEGAALEKKVKHMQEQYDSQCKCTQTLSSMIEQYMNEKRVLQLQSDKLRAELRKGTSEMDGLKVNLANTERSLEGAIRCRNELLVFYNLSRYQLRRAEARYKMTEEITLNAEIQARTISALTRELEEEASARNYHIEMEMRQTNLDRSRVKSDLAKRQCRLEQLKSRYDIEISIISADGDIEAAPTQVIVKSLEEHSELKAKGDELDRVVKKAEEELRALENTVLVMNSLNESARSYNGTSLDSGEMKNKMVLSEKLDALSVKMKVSREKRRVLRASVLRFTVEISSLDEEIVQLEKTVASHEADVFRIKGKNEELDSKLERALKVQTLAKTKAARVKQHVDLDIEVQLLCDFNESVNLLLVRSIRASPFTNDQILNKAHELSKSYQLTTPILIGSADNTKASDRALDRNINVNASRPGPVNRVPAKALQLDADGMFGAIRSQAIAVEKTASRLVGSRGGTNQSLKSGVAKPQKVDLRSPSVASSTTISIHSIR</sequence>
<dbReference type="GO" id="GO:0060285">
    <property type="term" value="P:cilium-dependent cell motility"/>
    <property type="evidence" value="ECO:0007669"/>
    <property type="project" value="TreeGrafter"/>
</dbReference>
<evidence type="ECO:0000256" key="4">
    <source>
        <dbReference type="ARBA" id="ARBA00045182"/>
    </source>
</evidence>
<gene>
    <name evidence="7" type="ORF">MCOS_LOCUS6788</name>
</gene>
<evidence type="ECO:0000256" key="6">
    <source>
        <dbReference type="SAM" id="MobiDB-lite"/>
    </source>
</evidence>
<feature type="compositionally biased region" description="Polar residues" evidence="6">
    <location>
        <begin position="960"/>
        <end position="973"/>
    </location>
</feature>
<dbReference type="GO" id="GO:0036159">
    <property type="term" value="P:inner dynein arm assembly"/>
    <property type="evidence" value="ECO:0007669"/>
    <property type="project" value="InterPro"/>
</dbReference>
<dbReference type="Pfam" id="PF24161">
    <property type="entry name" value="CCDC39"/>
    <property type="match status" value="1"/>
</dbReference>
<dbReference type="InterPro" id="IPR033290">
    <property type="entry name" value="CCDC39"/>
</dbReference>
<evidence type="ECO:0000313" key="8">
    <source>
        <dbReference type="Proteomes" id="UP000267029"/>
    </source>
</evidence>
<proteinExistence type="inferred from homology"/>
<keyword evidence="8" id="KW-1185">Reference proteome</keyword>
<dbReference type="Proteomes" id="UP000267029">
    <property type="component" value="Unassembled WGS sequence"/>
</dbReference>
<name>A0A158QUV1_MESCO</name>
<evidence type="ECO:0000256" key="3">
    <source>
        <dbReference type="ARBA" id="ARBA00023054"/>
    </source>
</evidence>
<protein>
    <recommendedName>
        <fullName evidence="2">Coiled-coil domain-containing protein 39</fullName>
    </recommendedName>
</protein>
<evidence type="ECO:0000256" key="1">
    <source>
        <dbReference type="ARBA" id="ARBA00005805"/>
    </source>
</evidence>
<feature type="region of interest" description="Disordered" evidence="6">
    <location>
        <begin position="935"/>
        <end position="973"/>
    </location>
</feature>
<evidence type="ECO:0000256" key="2">
    <source>
        <dbReference type="ARBA" id="ARBA00016725"/>
    </source>
</evidence>
<dbReference type="GO" id="GO:0060287">
    <property type="term" value="P:epithelial cilium movement involved in determination of left/right asymmetry"/>
    <property type="evidence" value="ECO:0007669"/>
    <property type="project" value="TreeGrafter"/>
</dbReference>
<dbReference type="GO" id="GO:0005576">
    <property type="term" value="C:extracellular region"/>
    <property type="evidence" value="ECO:0007669"/>
    <property type="project" value="GOC"/>
</dbReference>
<dbReference type="PANTHER" id="PTHR18962">
    <property type="entry name" value="COILED-COIL DOMAIN-CONTAINING PROTEIN 39"/>
    <property type="match status" value="1"/>
</dbReference>
<evidence type="ECO:0000313" key="7">
    <source>
        <dbReference type="EMBL" id="VDD80785.1"/>
    </source>
</evidence>
<feature type="coiled-coil region" evidence="5">
    <location>
        <begin position="329"/>
        <end position="402"/>
    </location>
</feature>